<dbReference type="Proteomes" id="UP001228690">
    <property type="component" value="Chromosome"/>
</dbReference>
<dbReference type="EMBL" id="CP123443">
    <property type="protein sequence ID" value="WGK69996.1"/>
    <property type="molecule type" value="Genomic_DNA"/>
</dbReference>
<name>A0ABY8MJ01_9SPIO</name>
<keyword evidence="2" id="KW-1185">Reference proteome</keyword>
<evidence type="ECO:0000313" key="2">
    <source>
        <dbReference type="Proteomes" id="UP001228690"/>
    </source>
</evidence>
<protein>
    <submittedName>
        <fullName evidence="1">Uncharacterized protein</fullName>
    </submittedName>
</protein>
<sequence length="241" mass="26466">MASSVQLEMSSSLALTDVGAIIRLATEAAPAKVQAEANAGYVSLDIPANSPRKFSISQHYASDFTDGLTLADVLNPNTAYKLYLYFPATTEIKGVSLTGDVGVISITTENLPVATDTVWSTSFAEKQYVASLSEWYFGTEQKGVFIAYSKMTQNFNTIGLSTRKKDKTLEFSIGNFTLGRVHPNSGYLFNIGELGSAYPSADNFYYILGVGHREKIVGQYFRLEEVSFSGIRLFFSPLTRY</sequence>
<dbReference type="RefSeq" id="WP_326928201.1">
    <property type="nucleotide sequence ID" value="NZ_CP123443.1"/>
</dbReference>
<reference evidence="1 2" key="1">
    <citation type="submission" date="2023-04" db="EMBL/GenBank/DDBJ databases">
        <title>Spirochaete genome identified in red abalone sample constitutes a novel genus.</title>
        <authorList>
            <person name="Sharma S.P."/>
            <person name="Purcell C.M."/>
            <person name="Hyde J.R."/>
            <person name="Severin A.J."/>
        </authorList>
    </citation>
    <scope>NUCLEOTIDE SEQUENCE [LARGE SCALE GENOMIC DNA]</scope>
    <source>
        <strain evidence="1 2">SP-2023</strain>
    </source>
</reference>
<proteinExistence type="predicted"/>
<gene>
    <name evidence="1" type="ORF">P0082_03815</name>
</gene>
<organism evidence="1 2">
    <name type="scientific">Candidatus Haliotispira prima</name>
    <dbReference type="NCBI Taxonomy" id="3034016"/>
    <lineage>
        <taxon>Bacteria</taxon>
        <taxon>Pseudomonadati</taxon>
        <taxon>Spirochaetota</taxon>
        <taxon>Spirochaetia</taxon>
        <taxon>Spirochaetales</taxon>
        <taxon>Spirochaetaceae</taxon>
        <taxon>Candidatus Haliotispira</taxon>
    </lineage>
</organism>
<evidence type="ECO:0000313" key="1">
    <source>
        <dbReference type="EMBL" id="WGK69996.1"/>
    </source>
</evidence>
<accession>A0ABY8MJ01</accession>